<evidence type="ECO:0000256" key="3">
    <source>
        <dbReference type="ARBA" id="ARBA00004406"/>
    </source>
</evidence>
<evidence type="ECO:0000256" key="6">
    <source>
        <dbReference type="ARBA" id="ARBA00022723"/>
    </source>
</evidence>
<dbReference type="InterPro" id="IPR001128">
    <property type="entry name" value="Cyt_P450"/>
</dbReference>
<evidence type="ECO:0000256" key="7">
    <source>
        <dbReference type="ARBA" id="ARBA00022824"/>
    </source>
</evidence>
<evidence type="ECO:0000256" key="2">
    <source>
        <dbReference type="ARBA" id="ARBA00004174"/>
    </source>
</evidence>
<dbReference type="InterPro" id="IPR002401">
    <property type="entry name" value="Cyt_P450_E_grp-I"/>
</dbReference>
<evidence type="ECO:0000256" key="5">
    <source>
        <dbReference type="ARBA" id="ARBA00022617"/>
    </source>
</evidence>
<evidence type="ECO:0000256" key="9">
    <source>
        <dbReference type="ARBA" id="ARBA00023002"/>
    </source>
</evidence>
<dbReference type="GO" id="GO:0005789">
    <property type="term" value="C:endoplasmic reticulum membrane"/>
    <property type="evidence" value="ECO:0007669"/>
    <property type="project" value="UniProtKB-SubCell"/>
</dbReference>
<feature type="binding site" description="axial binding residue" evidence="13">
    <location>
        <position position="438"/>
    </location>
    <ligand>
        <name>heme</name>
        <dbReference type="ChEBI" id="CHEBI:30413"/>
    </ligand>
    <ligandPart>
        <name>Fe</name>
        <dbReference type="ChEBI" id="CHEBI:18248"/>
    </ligandPart>
</feature>
<dbReference type="AlphaFoldDB" id="A0A6P8KDF3"/>
<reference evidence="16" key="1">
    <citation type="submission" date="2025-08" db="UniProtKB">
        <authorList>
            <consortium name="RefSeq"/>
        </authorList>
    </citation>
    <scope>IDENTIFICATION</scope>
    <source>
        <strain evidence="16">Mau12</strain>
        <tissue evidence="16">Whole Body</tissue>
    </source>
</reference>
<dbReference type="PRINTS" id="PR00463">
    <property type="entry name" value="EP450I"/>
</dbReference>
<evidence type="ECO:0000256" key="14">
    <source>
        <dbReference type="SAM" id="Phobius"/>
    </source>
</evidence>
<keyword evidence="14" id="KW-1133">Transmembrane helix</keyword>
<dbReference type="GO" id="GO:0020037">
    <property type="term" value="F:heme binding"/>
    <property type="evidence" value="ECO:0007669"/>
    <property type="project" value="InterPro"/>
</dbReference>
<dbReference type="PRINTS" id="PR00385">
    <property type="entry name" value="P450"/>
</dbReference>
<evidence type="ECO:0000256" key="12">
    <source>
        <dbReference type="ARBA" id="ARBA00023136"/>
    </source>
</evidence>
<dbReference type="Gene3D" id="1.10.630.10">
    <property type="entry name" value="Cytochrome P450"/>
    <property type="match status" value="1"/>
</dbReference>
<evidence type="ECO:0000256" key="10">
    <source>
        <dbReference type="ARBA" id="ARBA00023004"/>
    </source>
</evidence>
<comment type="cofactor">
    <cofactor evidence="1 13">
        <name>heme</name>
        <dbReference type="ChEBI" id="CHEBI:30413"/>
    </cofactor>
</comment>
<dbReference type="PANTHER" id="PTHR24291:SF50">
    <property type="entry name" value="BIFUNCTIONAL ALBAFLAVENONE MONOOXYGENASE_TERPENE SYNTHASE"/>
    <property type="match status" value="1"/>
</dbReference>
<evidence type="ECO:0000313" key="15">
    <source>
        <dbReference type="Proteomes" id="UP000515162"/>
    </source>
</evidence>
<dbReference type="PANTHER" id="PTHR24291">
    <property type="entry name" value="CYTOCHROME P450 FAMILY 4"/>
    <property type="match status" value="1"/>
</dbReference>
<dbReference type="InterPro" id="IPR050196">
    <property type="entry name" value="Cytochrome_P450_Monoox"/>
</dbReference>
<dbReference type="GO" id="GO:0016705">
    <property type="term" value="F:oxidoreductase activity, acting on paired donors, with incorporation or reduction of molecular oxygen"/>
    <property type="evidence" value="ECO:0007669"/>
    <property type="project" value="InterPro"/>
</dbReference>
<keyword evidence="15" id="KW-1185">Reference proteome</keyword>
<protein>
    <submittedName>
        <fullName evidence="16">Probable cytochrome P450 313a1</fullName>
    </submittedName>
</protein>
<comment type="subcellular location">
    <subcellularLocation>
        <location evidence="3">Endoplasmic reticulum membrane</location>
        <topology evidence="3">Peripheral membrane protein</topology>
    </subcellularLocation>
    <subcellularLocation>
        <location evidence="2">Microsome membrane</location>
        <topology evidence="2">Peripheral membrane protein</topology>
    </subcellularLocation>
</comment>
<keyword evidence="7" id="KW-0256">Endoplasmic reticulum</keyword>
<name>A0A6P8KDF3_DROMA</name>
<keyword evidence="11" id="KW-0503">Monooxygenase</keyword>
<dbReference type="GeneID" id="117142373"/>
<feature type="transmembrane region" description="Helical" evidence="14">
    <location>
        <begin position="6"/>
        <end position="21"/>
    </location>
</feature>
<dbReference type="GO" id="GO:0005506">
    <property type="term" value="F:iron ion binding"/>
    <property type="evidence" value="ECO:0007669"/>
    <property type="project" value="InterPro"/>
</dbReference>
<gene>
    <name evidence="16" type="primary">LOC117142373</name>
</gene>
<evidence type="ECO:0000256" key="13">
    <source>
        <dbReference type="PIRSR" id="PIRSR602401-1"/>
    </source>
</evidence>
<dbReference type="RefSeq" id="XP_033162194.1">
    <property type="nucleotide sequence ID" value="XM_033306303.1"/>
</dbReference>
<dbReference type="CDD" id="cd11057">
    <property type="entry name" value="CYP313-like"/>
    <property type="match status" value="1"/>
</dbReference>
<dbReference type="SUPFAM" id="SSF48264">
    <property type="entry name" value="Cytochrome P450"/>
    <property type="match status" value="1"/>
</dbReference>
<keyword evidence="12 14" id="KW-0472">Membrane</keyword>
<dbReference type="Pfam" id="PF00067">
    <property type="entry name" value="p450"/>
    <property type="match status" value="1"/>
</dbReference>
<keyword evidence="9" id="KW-0560">Oxidoreductase</keyword>
<evidence type="ECO:0000256" key="1">
    <source>
        <dbReference type="ARBA" id="ARBA00001971"/>
    </source>
</evidence>
<accession>A0A6P8KDF3</accession>
<proteinExistence type="inferred from homology"/>
<keyword evidence="5 13" id="KW-0349">Heme</keyword>
<organism evidence="15 16">
    <name type="scientific">Drosophila mauritiana</name>
    <name type="common">Fruit fly</name>
    <dbReference type="NCBI Taxonomy" id="7226"/>
    <lineage>
        <taxon>Eukaryota</taxon>
        <taxon>Metazoa</taxon>
        <taxon>Ecdysozoa</taxon>
        <taxon>Arthropoda</taxon>
        <taxon>Hexapoda</taxon>
        <taxon>Insecta</taxon>
        <taxon>Pterygota</taxon>
        <taxon>Neoptera</taxon>
        <taxon>Endopterygota</taxon>
        <taxon>Diptera</taxon>
        <taxon>Brachycera</taxon>
        <taxon>Muscomorpha</taxon>
        <taxon>Ephydroidea</taxon>
        <taxon>Drosophilidae</taxon>
        <taxon>Drosophila</taxon>
        <taxon>Sophophora</taxon>
    </lineage>
</organism>
<evidence type="ECO:0000313" key="16">
    <source>
        <dbReference type="RefSeq" id="XP_033162194.1"/>
    </source>
</evidence>
<dbReference type="InterPro" id="IPR036396">
    <property type="entry name" value="Cyt_P450_sf"/>
</dbReference>
<keyword evidence="14" id="KW-0812">Transmembrane</keyword>
<sequence length="492" mass="56681">MLTINFLLTVGALFWIYFLWSRRRLYLLMLRIPGPIGLPILGSSLENIITYKRKLSFRTKYLNKYGSTILTWMGPVPFIVTRDPKIVEDVFSSPDCHNKSQHIVNAITSCMGNGLLGKQDPDWLDRRKHFNPSFKQDLLLSFFHIFDAETKILMNLLDTHVDKGEMDVVPEMLRWSFKIAAQTTMGSEVKHDEHFKNGSLVECFESLISHSTLNILMPLVQNNMVSKICGYDKLRADNFSRIQKMLDNVVNKKVNPSPKTDSDPELNIVINRAMELYRKGDITYMDVKSECCIMIAAGYDTSALTVYHTLFLLANHPEHQEAVFEELNAAFPDAGHFEITYPDMQKLDYLERVIKETLRLIPAIPITARETKNDVRLSNGVLIPKGVVIGIDMFHTHRNPEVWGPDADNFNPDNFLAENMEQKHPYAYIPFARGKRNCIGSKYAMMSSKFALCRILRNYKISTNTLYKDLVYVDNMTMKLAEYPRLKLQRRS</sequence>
<keyword evidence="6 13" id="KW-0479">Metal-binding</keyword>
<dbReference type="CTD" id="41759"/>
<comment type="similarity">
    <text evidence="4">Belongs to the cytochrome P450 family.</text>
</comment>
<keyword evidence="10 13" id="KW-0408">Iron</keyword>
<keyword evidence="8" id="KW-0492">Microsome</keyword>
<dbReference type="GO" id="GO:0004497">
    <property type="term" value="F:monooxygenase activity"/>
    <property type="evidence" value="ECO:0007669"/>
    <property type="project" value="UniProtKB-KW"/>
</dbReference>
<evidence type="ECO:0000256" key="4">
    <source>
        <dbReference type="ARBA" id="ARBA00010617"/>
    </source>
</evidence>
<evidence type="ECO:0000256" key="11">
    <source>
        <dbReference type="ARBA" id="ARBA00023033"/>
    </source>
</evidence>
<evidence type="ECO:0000256" key="8">
    <source>
        <dbReference type="ARBA" id="ARBA00022848"/>
    </source>
</evidence>
<dbReference type="Proteomes" id="UP000515162">
    <property type="component" value="Chromosome 3R"/>
</dbReference>